<feature type="transmembrane region" description="Helical" evidence="1">
    <location>
        <begin position="80"/>
        <end position="100"/>
    </location>
</feature>
<dbReference type="PIRSF" id="PIRSF038973">
    <property type="entry name" value="SpoIIM"/>
    <property type="match status" value="1"/>
</dbReference>
<dbReference type="EMBL" id="JBHMAG010000018">
    <property type="protein sequence ID" value="MFB9755632.1"/>
    <property type="molecule type" value="Genomic_DNA"/>
</dbReference>
<dbReference type="RefSeq" id="WP_344908706.1">
    <property type="nucleotide sequence ID" value="NZ_BAAAYO010000006.1"/>
</dbReference>
<sequence>MNRNYQMRLYMKDHLPLYLFVSVLFVMGVVFGALMVNALSPGQKEEMARHVNSFIQIVDQGNKFGGTAALWDSFALHLKWIGLIWVLGLSVIGLPLIFLLDFLKGVLIGFSVGYLVGQLSWKGMLFAFVSIAPQNLIVIPALVMCSVGACAFSLYIVKNRFMQKRGALYPTFVKYTSSTVVMTALLFGVALFEAYLSPVMIKWVTPMLVAAQIG</sequence>
<dbReference type="Proteomes" id="UP001589619">
    <property type="component" value="Unassembled WGS sequence"/>
</dbReference>
<dbReference type="Pfam" id="PF01944">
    <property type="entry name" value="SpoIIM"/>
    <property type="match status" value="1"/>
</dbReference>
<accession>A0ABV5W5G4</accession>
<evidence type="ECO:0000313" key="2">
    <source>
        <dbReference type="EMBL" id="MFB9755632.1"/>
    </source>
</evidence>
<dbReference type="NCBIfam" id="TIGR02831">
    <property type="entry name" value="spo_II_M"/>
    <property type="match status" value="1"/>
</dbReference>
<reference evidence="2 3" key="1">
    <citation type="submission" date="2024-09" db="EMBL/GenBank/DDBJ databases">
        <authorList>
            <person name="Sun Q."/>
            <person name="Mori K."/>
        </authorList>
    </citation>
    <scope>NUCLEOTIDE SEQUENCE [LARGE SCALE GENOMIC DNA]</scope>
    <source>
        <strain evidence="2 3">JCM 12520</strain>
    </source>
</reference>
<gene>
    <name evidence="2" type="primary">spoIIM</name>
    <name evidence="2" type="ORF">ACFFNY_28980</name>
</gene>
<evidence type="ECO:0000313" key="3">
    <source>
        <dbReference type="Proteomes" id="UP001589619"/>
    </source>
</evidence>
<keyword evidence="1" id="KW-1133">Transmembrane helix</keyword>
<keyword evidence="3" id="KW-1185">Reference proteome</keyword>
<comment type="caution">
    <text evidence="2">The sequence shown here is derived from an EMBL/GenBank/DDBJ whole genome shotgun (WGS) entry which is preliminary data.</text>
</comment>
<name>A0ABV5W5G4_9BACL</name>
<keyword evidence="1" id="KW-0472">Membrane</keyword>
<keyword evidence="1" id="KW-0812">Transmembrane</keyword>
<dbReference type="InterPro" id="IPR002798">
    <property type="entry name" value="SpoIIM-like"/>
</dbReference>
<evidence type="ECO:0000256" key="1">
    <source>
        <dbReference type="SAM" id="Phobius"/>
    </source>
</evidence>
<organism evidence="2 3">
    <name type="scientific">Paenibacillus hodogayensis</name>
    <dbReference type="NCBI Taxonomy" id="279208"/>
    <lineage>
        <taxon>Bacteria</taxon>
        <taxon>Bacillati</taxon>
        <taxon>Bacillota</taxon>
        <taxon>Bacilli</taxon>
        <taxon>Bacillales</taxon>
        <taxon>Paenibacillaceae</taxon>
        <taxon>Paenibacillus</taxon>
    </lineage>
</organism>
<feature type="transmembrane region" description="Helical" evidence="1">
    <location>
        <begin position="15"/>
        <end position="39"/>
    </location>
</feature>
<feature type="transmembrane region" description="Helical" evidence="1">
    <location>
        <begin position="107"/>
        <end position="131"/>
    </location>
</feature>
<feature type="transmembrane region" description="Helical" evidence="1">
    <location>
        <begin position="178"/>
        <end position="197"/>
    </location>
</feature>
<dbReference type="InterPro" id="IPR014196">
    <property type="entry name" value="SpoIIM"/>
</dbReference>
<protein>
    <submittedName>
        <fullName evidence="2">Stage II sporulation protein M</fullName>
    </submittedName>
</protein>
<feature type="transmembrane region" description="Helical" evidence="1">
    <location>
        <begin position="137"/>
        <end position="157"/>
    </location>
</feature>
<proteinExistence type="predicted"/>